<dbReference type="AlphaFoldDB" id="A0A5N6WE80"/>
<protein>
    <submittedName>
        <fullName evidence="1">Uncharacterized protein</fullName>
    </submittedName>
</protein>
<gene>
    <name evidence="1" type="ORF">BDV41DRAFT_572579</name>
</gene>
<name>A0A5N6WE80_9EURO</name>
<organism evidence="1 2">
    <name type="scientific">Aspergillus transmontanensis</name>
    <dbReference type="NCBI Taxonomy" id="1034304"/>
    <lineage>
        <taxon>Eukaryota</taxon>
        <taxon>Fungi</taxon>
        <taxon>Dikarya</taxon>
        <taxon>Ascomycota</taxon>
        <taxon>Pezizomycotina</taxon>
        <taxon>Eurotiomycetes</taxon>
        <taxon>Eurotiomycetidae</taxon>
        <taxon>Eurotiales</taxon>
        <taxon>Aspergillaceae</taxon>
        <taxon>Aspergillus</taxon>
        <taxon>Aspergillus subgen. Circumdati</taxon>
    </lineage>
</organism>
<proteinExistence type="predicted"/>
<dbReference type="Proteomes" id="UP000325433">
    <property type="component" value="Unassembled WGS sequence"/>
</dbReference>
<accession>A0A5N6WE80</accession>
<evidence type="ECO:0000313" key="1">
    <source>
        <dbReference type="EMBL" id="KAE8317700.1"/>
    </source>
</evidence>
<sequence length="172" mass="19816">MHDDPFRIPVFHKNDFEGTQWKVFSSTPNAPEPDPVKVAAGILLNIEGTAFHKRVAAAFRNVLSVNCSNKANLKSVNKKPFYEITDHTGSTISMDDIILKPEVDTHLGRTKHGIDLSKRNEERYYAACEATLIRSKKWREVCYYEEANLIIQLWDKSRRQCLRALMSRKHLD</sequence>
<evidence type="ECO:0000313" key="2">
    <source>
        <dbReference type="Proteomes" id="UP000325433"/>
    </source>
</evidence>
<dbReference type="EMBL" id="ML738300">
    <property type="protein sequence ID" value="KAE8317700.1"/>
    <property type="molecule type" value="Genomic_DNA"/>
</dbReference>
<reference evidence="2" key="1">
    <citation type="submission" date="2019-04" db="EMBL/GenBank/DDBJ databases">
        <title>Friends and foes A comparative genomics studyof 23 Aspergillus species from section Flavi.</title>
        <authorList>
            <consortium name="DOE Joint Genome Institute"/>
            <person name="Kjaerbolling I."/>
            <person name="Vesth T."/>
            <person name="Frisvad J.C."/>
            <person name="Nybo J.L."/>
            <person name="Theobald S."/>
            <person name="Kildgaard S."/>
            <person name="Isbrandt T."/>
            <person name="Kuo A."/>
            <person name="Sato A."/>
            <person name="Lyhne E.K."/>
            <person name="Kogle M.E."/>
            <person name="Wiebenga A."/>
            <person name="Kun R.S."/>
            <person name="Lubbers R.J."/>
            <person name="Makela M.R."/>
            <person name="Barry K."/>
            <person name="Chovatia M."/>
            <person name="Clum A."/>
            <person name="Daum C."/>
            <person name="Haridas S."/>
            <person name="He G."/>
            <person name="LaButti K."/>
            <person name="Lipzen A."/>
            <person name="Mondo S."/>
            <person name="Riley R."/>
            <person name="Salamov A."/>
            <person name="Simmons B.A."/>
            <person name="Magnuson J.K."/>
            <person name="Henrissat B."/>
            <person name="Mortensen U.H."/>
            <person name="Larsen T.O."/>
            <person name="Devries R.P."/>
            <person name="Grigoriev I.V."/>
            <person name="Machida M."/>
            <person name="Baker S.E."/>
            <person name="Andersen M.R."/>
        </authorList>
    </citation>
    <scope>NUCLEOTIDE SEQUENCE [LARGE SCALE GENOMIC DNA]</scope>
    <source>
        <strain evidence="2">CBS 130015</strain>
    </source>
</reference>
<keyword evidence="2" id="KW-1185">Reference proteome</keyword>